<feature type="transmembrane region" description="Helical" evidence="1">
    <location>
        <begin position="69"/>
        <end position="89"/>
    </location>
</feature>
<reference evidence="2 3" key="1">
    <citation type="submission" date="2018-03" db="EMBL/GenBank/DDBJ databases">
        <title>The ancient ancestry and fast evolution of plastids.</title>
        <authorList>
            <person name="Moore K.R."/>
            <person name="Magnabosco C."/>
            <person name="Momper L."/>
            <person name="Gold D.A."/>
            <person name="Bosak T."/>
            <person name="Fournier G.P."/>
        </authorList>
    </citation>
    <scope>NUCLEOTIDE SEQUENCE [LARGE SCALE GENOMIC DNA]</scope>
    <source>
        <strain evidence="2 3">CCALA 037</strain>
    </source>
</reference>
<keyword evidence="3" id="KW-1185">Reference proteome</keyword>
<keyword evidence="1" id="KW-0472">Membrane</keyword>
<keyword evidence="1" id="KW-0812">Transmembrane</keyword>
<comment type="caution">
    <text evidence="2">The sequence shown here is derived from an EMBL/GenBank/DDBJ whole genome shotgun (WGS) entry which is preliminary data.</text>
</comment>
<organism evidence="2 3">
    <name type="scientific">Chamaesiphon polymorphus CCALA 037</name>
    <dbReference type="NCBI Taxonomy" id="2107692"/>
    <lineage>
        <taxon>Bacteria</taxon>
        <taxon>Bacillati</taxon>
        <taxon>Cyanobacteriota</taxon>
        <taxon>Cyanophyceae</taxon>
        <taxon>Gomontiellales</taxon>
        <taxon>Chamaesiphonaceae</taxon>
        <taxon>Chamaesiphon</taxon>
    </lineage>
</organism>
<dbReference type="EMBL" id="PVWO01000586">
    <property type="protein sequence ID" value="PSB42418.1"/>
    <property type="molecule type" value="Genomic_DNA"/>
</dbReference>
<dbReference type="Proteomes" id="UP000238937">
    <property type="component" value="Unassembled WGS sequence"/>
</dbReference>
<feature type="non-terminal residue" evidence="2">
    <location>
        <position position="93"/>
    </location>
</feature>
<evidence type="ECO:0000313" key="2">
    <source>
        <dbReference type="EMBL" id="PSB42418.1"/>
    </source>
</evidence>
<dbReference type="RefSeq" id="WP_146138545.1">
    <property type="nucleotide sequence ID" value="NZ_PVWO01000586.1"/>
</dbReference>
<name>A0A2T1FBW4_9CYAN</name>
<protein>
    <submittedName>
        <fullName evidence="2">Uncharacterized protein</fullName>
    </submittedName>
</protein>
<accession>A0A2T1FBW4</accession>
<dbReference type="AlphaFoldDB" id="A0A2T1FBW4"/>
<proteinExistence type="predicted"/>
<keyword evidence="1" id="KW-1133">Transmembrane helix</keyword>
<evidence type="ECO:0000313" key="3">
    <source>
        <dbReference type="Proteomes" id="UP000238937"/>
    </source>
</evidence>
<gene>
    <name evidence="2" type="ORF">C7B77_26745</name>
</gene>
<dbReference type="OrthoDB" id="516623at2"/>
<sequence>MKQMMTTSAGVFLAISIISVIFGGFAFAEKSKFENELNQRDPLTKEINKQSGWDDNINKQKLEQLQGGLNAALVVAGGSGAIAVALAIVGKDR</sequence>
<evidence type="ECO:0000256" key="1">
    <source>
        <dbReference type="SAM" id="Phobius"/>
    </source>
</evidence>